<feature type="compositionally biased region" description="Low complexity" evidence="1">
    <location>
        <begin position="1"/>
        <end position="30"/>
    </location>
</feature>
<sequence length="223" mass="23115">MAAALGPAPLCGAPAAASAGAPAVASAKSPPVKPSEARGTPDRRPQPCRDCYPPPPKKVRVEERGTKTKKLIRDGGVGGNGAGHVKEKVQQPAKSCSSGVGSRSVSPGKTSSSGSPPVPATGGPQPPSNTHKLFKQSHFFLHKAPSSSAKPKKATKDKLGEKEREKVKRDGMEKKKCKLSGAGSNVSHGSDFSKCENSLATKRENGEVTARHQGLRRGSMQAV</sequence>
<dbReference type="EMBL" id="CAAE01015047">
    <property type="protein sequence ID" value="CAG12147.1"/>
    <property type="molecule type" value="Genomic_DNA"/>
</dbReference>
<feature type="compositionally biased region" description="Low complexity" evidence="1">
    <location>
        <begin position="95"/>
        <end position="115"/>
    </location>
</feature>
<comment type="caution">
    <text evidence="2">The sequence shown here is derived from an EMBL/GenBank/DDBJ whole genome shotgun (WGS) entry which is preliminary data.</text>
</comment>
<proteinExistence type="predicted"/>
<gene>
    <name evidence="2" type="ORF">GSTENG00034333001</name>
</gene>
<reference evidence="2" key="1">
    <citation type="journal article" date="2004" name="Nature">
        <title>Genome duplication in the teleost fish Tetraodon nigroviridis reveals the early vertebrate proto-karyotype.</title>
        <authorList>
            <person name="Jaillon O."/>
            <person name="Aury J.-M."/>
            <person name="Brunet F."/>
            <person name="Petit J.-L."/>
            <person name="Stange-Thomann N."/>
            <person name="Mauceli E."/>
            <person name="Bouneau L."/>
            <person name="Fischer C."/>
            <person name="Ozouf-Costaz C."/>
            <person name="Bernot A."/>
            <person name="Nicaud S."/>
            <person name="Jaffe D."/>
            <person name="Fisher S."/>
            <person name="Lutfalla G."/>
            <person name="Dossat C."/>
            <person name="Segurens B."/>
            <person name="Dasilva C."/>
            <person name="Salanoubat M."/>
            <person name="Levy M."/>
            <person name="Boudet N."/>
            <person name="Castellano S."/>
            <person name="Anthouard V."/>
            <person name="Jubin C."/>
            <person name="Castelli V."/>
            <person name="Katinka M."/>
            <person name="Vacherie B."/>
            <person name="Biemont C."/>
            <person name="Skalli Z."/>
            <person name="Cattolico L."/>
            <person name="Poulain J."/>
            <person name="De Berardinis V."/>
            <person name="Cruaud C."/>
            <person name="Duprat S."/>
            <person name="Brottier P."/>
            <person name="Coutanceau J.-P."/>
            <person name="Gouzy J."/>
            <person name="Parra G."/>
            <person name="Lardier G."/>
            <person name="Chapple C."/>
            <person name="McKernan K.J."/>
            <person name="McEwan P."/>
            <person name="Bosak S."/>
            <person name="Kellis M."/>
            <person name="Volff J.-N."/>
            <person name="Guigo R."/>
            <person name="Zody M.C."/>
            <person name="Mesirov J."/>
            <person name="Lindblad-Toh K."/>
            <person name="Birren B."/>
            <person name="Nusbaum C."/>
            <person name="Kahn D."/>
            <person name="Robinson-Rechavi M."/>
            <person name="Laudet V."/>
            <person name="Schachter V."/>
            <person name="Quetier F."/>
            <person name="Saurin W."/>
            <person name="Scarpelli C."/>
            <person name="Wincker P."/>
            <person name="Lander E.S."/>
            <person name="Weissenbach J."/>
            <person name="Roest Crollius H."/>
        </authorList>
    </citation>
    <scope>NUCLEOTIDE SEQUENCE [LARGE SCALE GENOMIC DNA]</scope>
</reference>
<organism evidence="2">
    <name type="scientific">Tetraodon nigroviridis</name>
    <name type="common">Spotted green pufferfish</name>
    <name type="synonym">Chelonodon nigroviridis</name>
    <dbReference type="NCBI Taxonomy" id="99883"/>
    <lineage>
        <taxon>Eukaryota</taxon>
        <taxon>Metazoa</taxon>
        <taxon>Chordata</taxon>
        <taxon>Craniata</taxon>
        <taxon>Vertebrata</taxon>
        <taxon>Euteleostomi</taxon>
        <taxon>Actinopterygii</taxon>
        <taxon>Neopterygii</taxon>
        <taxon>Teleostei</taxon>
        <taxon>Neoteleostei</taxon>
        <taxon>Acanthomorphata</taxon>
        <taxon>Eupercaria</taxon>
        <taxon>Tetraodontiformes</taxon>
        <taxon>Tetradontoidea</taxon>
        <taxon>Tetraodontidae</taxon>
        <taxon>Tetraodon</taxon>
    </lineage>
</organism>
<feature type="compositionally biased region" description="Polar residues" evidence="1">
    <location>
        <begin position="182"/>
        <end position="200"/>
    </location>
</feature>
<dbReference type="AlphaFoldDB" id="Q4RHI5"/>
<name>Q4RHI5_TETNG</name>
<evidence type="ECO:0000256" key="1">
    <source>
        <dbReference type="SAM" id="MobiDB-lite"/>
    </source>
</evidence>
<feature type="compositionally biased region" description="Basic and acidic residues" evidence="1">
    <location>
        <begin position="201"/>
        <end position="210"/>
    </location>
</feature>
<feature type="region of interest" description="Disordered" evidence="1">
    <location>
        <begin position="1"/>
        <end position="223"/>
    </location>
</feature>
<accession>Q4RHI5</accession>
<reference evidence="2" key="2">
    <citation type="submission" date="2004-02" db="EMBL/GenBank/DDBJ databases">
        <authorList>
            <consortium name="Genoscope"/>
            <consortium name="Whitehead Institute Centre for Genome Research"/>
        </authorList>
    </citation>
    <scope>NUCLEOTIDE SEQUENCE</scope>
</reference>
<dbReference type="KEGG" id="tng:GSTEN00034333G001"/>
<evidence type="ECO:0000313" key="2">
    <source>
        <dbReference type="EMBL" id="CAG12147.1"/>
    </source>
</evidence>
<feature type="compositionally biased region" description="Basic and acidic residues" evidence="1">
    <location>
        <begin position="154"/>
        <end position="174"/>
    </location>
</feature>
<protein>
    <submittedName>
        <fullName evidence="2">(spotted green pufferfish) hypothetical protein</fullName>
    </submittedName>
</protein>
<feature type="compositionally biased region" description="Pro residues" evidence="1">
    <location>
        <begin position="116"/>
        <end position="127"/>
    </location>
</feature>
<feature type="compositionally biased region" description="Basic and acidic residues" evidence="1">
    <location>
        <begin position="35"/>
        <end position="47"/>
    </location>
</feature>